<reference evidence="2" key="2">
    <citation type="journal article" date="2014" name="PLoS Genet.">
        <title>Signature gene expression reveals novel clues to the molecular mechanisms of dimorphic transition in Penicillium marneffei.</title>
        <authorList>
            <person name="Yang E."/>
            <person name="Wang G."/>
            <person name="Cai J."/>
            <person name="Woo P.C."/>
            <person name="Lau S.K."/>
            <person name="Yuen K.-Y."/>
            <person name="Chow W.-N."/>
            <person name="Lin X."/>
        </authorList>
    </citation>
    <scope>NUCLEOTIDE SEQUENCE</scope>
    <source>
        <strain evidence="2">PM1</strain>
    </source>
</reference>
<feature type="region of interest" description="Disordered" evidence="1">
    <location>
        <begin position="1"/>
        <end position="59"/>
    </location>
</feature>
<organism evidence="2">
    <name type="scientific">Talaromyces marneffei PM1</name>
    <dbReference type="NCBI Taxonomy" id="1077442"/>
    <lineage>
        <taxon>Eukaryota</taxon>
        <taxon>Fungi</taxon>
        <taxon>Dikarya</taxon>
        <taxon>Ascomycota</taxon>
        <taxon>Pezizomycotina</taxon>
        <taxon>Eurotiomycetes</taxon>
        <taxon>Eurotiomycetidae</taxon>
        <taxon>Eurotiales</taxon>
        <taxon>Trichocomaceae</taxon>
        <taxon>Talaromyces</taxon>
        <taxon>Talaromyces sect. Talaromyces</taxon>
    </lineage>
</organism>
<name>A0A093XJR0_TALMA</name>
<gene>
    <name evidence="2" type="ORF">GQ26_0231010</name>
</gene>
<reference key="1">
    <citation type="journal article" date="2014" name="PLoS Genet.">
        <title>Signature Gene Expression Reveals Novel Clues to the Molecular Mechanisms of Dimorphic Transition in Penicillium marneffei.</title>
        <authorList>
            <person name="Yang E."/>
            <person name="Wang G."/>
            <person name="Cai J."/>
            <person name="Woo P.C."/>
            <person name="Lau S.K."/>
            <person name="Yuen K.-Y."/>
            <person name="Chow W.-N."/>
            <person name="Lin X."/>
        </authorList>
    </citation>
    <scope>NUCLEOTIDE SEQUENCE [LARGE SCALE GENOMIC DNA]</scope>
    <source>
        <strain>PM1</strain>
    </source>
</reference>
<evidence type="ECO:0000256" key="1">
    <source>
        <dbReference type="SAM" id="MobiDB-lite"/>
    </source>
</evidence>
<comment type="caution">
    <text evidence="2">The sequence shown here is derived from an EMBL/GenBank/DDBJ whole genome shotgun (WGS) entry which is preliminary data.</text>
</comment>
<feature type="compositionally biased region" description="Basic and acidic residues" evidence="1">
    <location>
        <begin position="1"/>
        <end position="10"/>
    </location>
</feature>
<sequence>MADISSKKLEYAFPNSDTKTQHEQQQYEQHMEMSNPPPPAYSEQQQQQQAQFNNDATSKYPPQAHHIQYPTLTLQTENTKLLGTALRIYDLTNPSKDLFNVKVNAFSMNLHFFRPNDRKQEFASVKFHQFSMKMDVVLPDTPMFTIGVKMKRNYEMSYPSPALGGQMVTWKTSYHWKTIDFEYRDASGVMLARIKASNFKWKKMSQVEFFGDAATNQRLVEEVVVTGAAILEYVLVMNACTVAAS</sequence>
<accession>A0A093XJR0</accession>
<protein>
    <submittedName>
        <fullName evidence="2">Uncharacterized protein</fullName>
    </submittedName>
</protein>
<dbReference type="EMBL" id="JPOX01000023">
    <property type="protein sequence ID" value="KFX45458.1"/>
    <property type="molecule type" value="Genomic_DNA"/>
</dbReference>
<proteinExistence type="predicted"/>
<evidence type="ECO:0000313" key="2">
    <source>
        <dbReference type="EMBL" id="KFX45458.1"/>
    </source>
</evidence>
<dbReference type="AlphaFoldDB" id="A0A093XJR0"/>